<dbReference type="SUPFAM" id="SSF52540">
    <property type="entry name" value="P-loop containing nucleoside triphosphate hydrolases"/>
    <property type="match status" value="1"/>
</dbReference>
<feature type="region of interest" description="Disordered" evidence="3">
    <location>
        <begin position="402"/>
        <end position="432"/>
    </location>
</feature>
<proteinExistence type="predicted"/>
<dbReference type="PANTHER" id="PTHR16305:SF35">
    <property type="entry name" value="TRANSCRIPTIONAL ACTIVATOR DOMAIN"/>
    <property type="match status" value="1"/>
</dbReference>
<sequence length="432" mass="44660">MRVSAEPLVGRGAELAALEDLLGRRGFCTVEIVGEPGIGKTRLLAELEARADRRGGLVLSGSASELERDLPFGVWVDALDEYLHGLEPRRLAGLPDELGHVFPALPAVGAVDRYRLHRAVGALLEELAPLTLVLDDVHWADPGSIELLSALLRRPPDAPVLLAVAVRPRQMPDRLAAALERGAVTRLDLTGLSLSEARELVGEPAEAVFAASGGNPLYLRQLARAGVVTGAGAVELGGVEVPRAVAAALGSELALLSADARSALAGAAVAGDPFEPELAAAAAALEEARLMTALDELLAADLVRGTDVPRRFRFRHPLVRRAVYESTPAGWRLGAHERNAAALAARGATAAERAHHVERSARVGDLAAVAVLREAADEMALRAPSSAARLYAAALRLAPAAGATAATSSGAAPPAPPAPPPAPPPDPPRAGG</sequence>
<evidence type="ECO:0000256" key="3">
    <source>
        <dbReference type="SAM" id="MobiDB-lite"/>
    </source>
</evidence>
<dbReference type="Pfam" id="PF13191">
    <property type="entry name" value="AAA_16"/>
    <property type="match status" value="1"/>
</dbReference>
<feature type="compositionally biased region" description="Low complexity" evidence="3">
    <location>
        <begin position="402"/>
        <end position="412"/>
    </location>
</feature>
<keyword evidence="6" id="KW-1185">Reference proteome</keyword>
<dbReference type="Gene3D" id="3.40.50.300">
    <property type="entry name" value="P-loop containing nucleotide triphosphate hydrolases"/>
    <property type="match status" value="1"/>
</dbReference>
<accession>A0ABT4RLI3</accession>
<feature type="non-terminal residue" evidence="5">
    <location>
        <position position="432"/>
    </location>
</feature>
<dbReference type="Proteomes" id="UP001147700">
    <property type="component" value="Unassembled WGS sequence"/>
</dbReference>
<comment type="caution">
    <text evidence="5">The sequence shown here is derived from an EMBL/GenBank/DDBJ whole genome shotgun (WGS) entry which is preliminary data.</text>
</comment>
<evidence type="ECO:0000313" key="6">
    <source>
        <dbReference type="Proteomes" id="UP001147700"/>
    </source>
</evidence>
<feature type="compositionally biased region" description="Pro residues" evidence="3">
    <location>
        <begin position="413"/>
        <end position="432"/>
    </location>
</feature>
<dbReference type="InterPro" id="IPR027417">
    <property type="entry name" value="P-loop_NTPase"/>
</dbReference>
<organism evidence="5 6">
    <name type="scientific">Solirubrobacter deserti</name>
    <dbReference type="NCBI Taxonomy" id="2282478"/>
    <lineage>
        <taxon>Bacteria</taxon>
        <taxon>Bacillati</taxon>
        <taxon>Actinomycetota</taxon>
        <taxon>Thermoleophilia</taxon>
        <taxon>Solirubrobacterales</taxon>
        <taxon>Solirubrobacteraceae</taxon>
        <taxon>Solirubrobacter</taxon>
    </lineage>
</organism>
<evidence type="ECO:0000256" key="1">
    <source>
        <dbReference type="ARBA" id="ARBA00022741"/>
    </source>
</evidence>
<gene>
    <name evidence="5" type="ORF">OJ962_17690</name>
</gene>
<dbReference type="RefSeq" id="WP_270006499.1">
    <property type="nucleotide sequence ID" value="NZ_JAPCID010000023.1"/>
</dbReference>
<keyword evidence="1" id="KW-0547">Nucleotide-binding</keyword>
<evidence type="ECO:0000256" key="2">
    <source>
        <dbReference type="ARBA" id="ARBA00022840"/>
    </source>
</evidence>
<reference evidence="5" key="1">
    <citation type="submission" date="2022-10" db="EMBL/GenBank/DDBJ databases">
        <title>The WGS of Solirubrobacter sp. CPCC 204708.</title>
        <authorList>
            <person name="Jiang Z."/>
        </authorList>
    </citation>
    <scope>NUCLEOTIDE SEQUENCE</scope>
    <source>
        <strain evidence="5">CPCC 204708</strain>
    </source>
</reference>
<protein>
    <submittedName>
        <fullName evidence="5">AAA family ATPase</fullName>
    </submittedName>
</protein>
<evidence type="ECO:0000259" key="4">
    <source>
        <dbReference type="Pfam" id="PF13191"/>
    </source>
</evidence>
<evidence type="ECO:0000313" key="5">
    <source>
        <dbReference type="EMBL" id="MDA0139340.1"/>
    </source>
</evidence>
<feature type="domain" description="Orc1-like AAA ATPase" evidence="4">
    <location>
        <begin position="7"/>
        <end position="162"/>
    </location>
</feature>
<dbReference type="EMBL" id="JAPCID010000023">
    <property type="protein sequence ID" value="MDA0139340.1"/>
    <property type="molecule type" value="Genomic_DNA"/>
</dbReference>
<keyword evidence="2" id="KW-0067">ATP-binding</keyword>
<dbReference type="InterPro" id="IPR041664">
    <property type="entry name" value="AAA_16"/>
</dbReference>
<dbReference type="PANTHER" id="PTHR16305">
    <property type="entry name" value="TESTICULAR SOLUBLE ADENYLYL CYCLASE"/>
    <property type="match status" value="1"/>
</dbReference>
<name>A0ABT4RLI3_9ACTN</name>